<gene>
    <name evidence="2" type="ORF">GCM10008174_15160</name>
</gene>
<evidence type="ECO:0000313" key="3">
    <source>
        <dbReference type="Proteomes" id="UP001143309"/>
    </source>
</evidence>
<proteinExistence type="predicted"/>
<comment type="caution">
    <text evidence="2">The sequence shown here is derived from an EMBL/GenBank/DDBJ whole genome shotgun (WGS) entry which is preliminary data.</text>
</comment>
<keyword evidence="1" id="KW-0732">Signal</keyword>
<protein>
    <recommendedName>
        <fullName evidence="4">DUF3016 domain-containing protein</fullName>
    </recommendedName>
</protein>
<accession>A0A9W6JPS8</accession>
<name>A0A9W6JPS8_9HYPH</name>
<dbReference type="RefSeq" id="WP_271200270.1">
    <property type="nucleotide sequence ID" value="NZ_BSFL01000002.1"/>
</dbReference>
<keyword evidence="3" id="KW-1185">Reference proteome</keyword>
<sequence length="180" mass="19715">MNPESLFGHSSAAIVRGLASALATAAVVALSPAPVAAGEAVVRVARQPGVDTRLFRSARERDAAFAALSRHLARLAETRLPAGQSVAIELIDIRPAGQFEPWRATFQDVRVLRDVTPPRVTLAYTLRERGRTLARGRETLTDMSYLASPAARSSLSSWPYEKELLSDWFRSRLVLRRPAP</sequence>
<dbReference type="Pfam" id="PF11454">
    <property type="entry name" value="DUF3016"/>
    <property type="match status" value="1"/>
</dbReference>
<feature type="chain" id="PRO_5040847236" description="DUF3016 domain-containing protein" evidence="1">
    <location>
        <begin position="26"/>
        <end position="180"/>
    </location>
</feature>
<evidence type="ECO:0000313" key="2">
    <source>
        <dbReference type="EMBL" id="GLK79775.1"/>
    </source>
</evidence>
<organism evidence="2 3">
    <name type="scientific">Methylopila turkensis</name>
    <dbReference type="NCBI Taxonomy" id="1437816"/>
    <lineage>
        <taxon>Bacteria</taxon>
        <taxon>Pseudomonadati</taxon>
        <taxon>Pseudomonadota</taxon>
        <taxon>Alphaproteobacteria</taxon>
        <taxon>Hyphomicrobiales</taxon>
        <taxon>Methylopilaceae</taxon>
        <taxon>Methylopila</taxon>
    </lineage>
</organism>
<reference evidence="2" key="1">
    <citation type="journal article" date="2014" name="Int. J. Syst. Evol. Microbiol.">
        <title>Complete genome sequence of Corynebacterium casei LMG S-19264T (=DSM 44701T), isolated from a smear-ripened cheese.</title>
        <authorList>
            <consortium name="US DOE Joint Genome Institute (JGI-PGF)"/>
            <person name="Walter F."/>
            <person name="Albersmeier A."/>
            <person name="Kalinowski J."/>
            <person name="Ruckert C."/>
        </authorList>
    </citation>
    <scope>NUCLEOTIDE SEQUENCE</scope>
    <source>
        <strain evidence="2">VKM B-2748</strain>
    </source>
</reference>
<evidence type="ECO:0008006" key="4">
    <source>
        <dbReference type="Google" id="ProtNLM"/>
    </source>
</evidence>
<dbReference type="EMBL" id="BSFL01000002">
    <property type="protein sequence ID" value="GLK79775.1"/>
    <property type="molecule type" value="Genomic_DNA"/>
</dbReference>
<dbReference type="AlphaFoldDB" id="A0A9W6JPS8"/>
<dbReference type="InterPro" id="IPR021557">
    <property type="entry name" value="DUF3016"/>
</dbReference>
<dbReference type="Proteomes" id="UP001143309">
    <property type="component" value="Unassembled WGS sequence"/>
</dbReference>
<feature type="signal peptide" evidence="1">
    <location>
        <begin position="1"/>
        <end position="25"/>
    </location>
</feature>
<evidence type="ECO:0000256" key="1">
    <source>
        <dbReference type="SAM" id="SignalP"/>
    </source>
</evidence>
<reference evidence="2" key="2">
    <citation type="submission" date="2023-01" db="EMBL/GenBank/DDBJ databases">
        <authorList>
            <person name="Sun Q."/>
            <person name="Evtushenko L."/>
        </authorList>
    </citation>
    <scope>NUCLEOTIDE SEQUENCE</scope>
    <source>
        <strain evidence="2">VKM B-2748</strain>
    </source>
</reference>